<accession>A0A0M3IM93</accession>
<organism evidence="2 3">
    <name type="scientific">Ascaris lumbricoides</name>
    <name type="common">Giant roundworm</name>
    <dbReference type="NCBI Taxonomy" id="6252"/>
    <lineage>
        <taxon>Eukaryota</taxon>
        <taxon>Metazoa</taxon>
        <taxon>Ecdysozoa</taxon>
        <taxon>Nematoda</taxon>
        <taxon>Chromadorea</taxon>
        <taxon>Rhabditida</taxon>
        <taxon>Spirurina</taxon>
        <taxon>Ascaridomorpha</taxon>
        <taxon>Ascaridoidea</taxon>
        <taxon>Ascarididae</taxon>
        <taxon>Ascaris</taxon>
    </lineage>
</organism>
<dbReference type="AlphaFoldDB" id="A0A0M3IM93"/>
<sequence length="74" mass="8216">MSPHMRRSVPTLAQGRHLSSSGSSGPPSRASFGESPQQTTQWVSRNSRCFSEKGLALYVKCFRALVHRIFVPVK</sequence>
<proteinExistence type="predicted"/>
<dbReference type="Proteomes" id="UP000036681">
    <property type="component" value="Unplaced"/>
</dbReference>
<dbReference type="WBParaSite" id="ALUE_0001987101-mRNA-1">
    <property type="protein sequence ID" value="ALUE_0001987101-mRNA-1"/>
    <property type="gene ID" value="ALUE_0001987101"/>
</dbReference>
<protein>
    <submittedName>
        <fullName evidence="3">Uncharacterized protein</fullName>
    </submittedName>
</protein>
<name>A0A0M3IM93_ASCLU</name>
<reference evidence="3" key="1">
    <citation type="submission" date="2017-02" db="UniProtKB">
        <authorList>
            <consortium name="WormBaseParasite"/>
        </authorList>
    </citation>
    <scope>IDENTIFICATION</scope>
</reference>
<feature type="region of interest" description="Disordered" evidence="1">
    <location>
        <begin position="1"/>
        <end position="40"/>
    </location>
</feature>
<feature type="compositionally biased region" description="Low complexity" evidence="1">
    <location>
        <begin position="19"/>
        <end position="28"/>
    </location>
</feature>
<evidence type="ECO:0000313" key="3">
    <source>
        <dbReference type="WBParaSite" id="ALUE_0001987101-mRNA-1"/>
    </source>
</evidence>
<evidence type="ECO:0000313" key="2">
    <source>
        <dbReference type="Proteomes" id="UP000036681"/>
    </source>
</evidence>
<keyword evidence="2" id="KW-1185">Reference proteome</keyword>
<evidence type="ECO:0000256" key="1">
    <source>
        <dbReference type="SAM" id="MobiDB-lite"/>
    </source>
</evidence>